<organism evidence="2 3">
    <name type="scientific">Amycolatopsis keratiniphila subsp. keratiniphila</name>
    <dbReference type="NCBI Taxonomy" id="227715"/>
    <lineage>
        <taxon>Bacteria</taxon>
        <taxon>Bacillati</taxon>
        <taxon>Actinomycetota</taxon>
        <taxon>Actinomycetes</taxon>
        <taxon>Pseudonocardiales</taxon>
        <taxon>Pseudonocardiaceae</taxon>
        <taxon>Amycolatopsis</taxon>
        <taxon>Amycolatopsis japonica group</taxon>
    </lineage>
</organism>
<dbReference type="RefSeq" id="WP_063273324.1">
    <property type="nucleotide sequence ID" value="NZ_LQMT02000008.1"/>
</dbReference>
<reference evidence="2 3" key="1">
    <citation type="submission" date="2016-12" db="EMBL/GenBank/DDBJ databases">
        <title>Amycolatopsis keratiniphila subsp. keratiniphila genome sequencing and assembly.</title>
        <authorList>
            <person name="Mayilraj S."/>
            <person name="Kaur N."/>
        </authorList>
    </citation>
    <scope>NUCLEOTIDE SEQUENCE [LARGE SCALE GENOMIC DNA]</scope>
    <source>
        <strain evidence="2 3">DSM 44409</strain>
    </source>
</reference>
<dbReference type="AlphaFoldDB" id="A0A1W2M0I1"/>
<comment type="caution">
    <text evidence="2">The sequence shown here is derived from an EMBL/GenBank/DDBJ whole genome shotgun (WGS) entry which is preliminary data.</text>
</comment>
<dbReference type="EMBL" id="LQMT02000008">
    <property type="protein sequence ID" value="ONF73171.1"/>
    <property type="molecule type" value="Genomic_DNA"/>
</dbReference>
<keyword evidence="1" id="KW-0472">Membrane</keyword>
<accession>A0A1W2M0I1</accession>
<evidence type="ECO:0000256" key="1">
    <source>
        <dbReference type="SAM" id="Phobius"/>
    </source>
</evidence>
<evidence type="ECO:0000313" key="2">
    <source>
        <dbReference type="EMBL" id="ONF73171.1"/>
    </source>
</evidence>
<evidence type="ECO:0000313" key="3">
    <source>
        <dbReference type="Proteomes" id="UP000076660"/>
    </source>
</evidence>
<feature type="transmembrane region" description="Helical" evidence="1">
    <location>
        <begin position="14"/>
        <end position="33"/>
    </location>
</feature>
<proteinExistence type="predicted"/>
<dbReference type="Proteomes" id="UP000076660">
    <property type="component" value="Unassembled WGS sequence"/>
</dbReference>
<protein>
    <submittedName>
        <fullName evidence="2">Uncharacterized protein</fullName>
    </submittedName>
</protein>
<keyword evidence="1" id="KW-1133">Transmembrane helix</keyword>
<name>A0A1W2M0I1_9PSEU</name>
<dbReference type="OrthoDB" id="4963037at2"/>
<keyword evidence="1" id="KW-0812">Transmembrane</keyword>
<gene>
    <name evidence="2" type="ORF">AVR91_0207850</name>
</gene>
<sequence length="170" mass="19822">MTDLLEAVASWETLLVALAIYGFAPGFVLRLLVKLYPKNDPRRRELIAELYTVRRLERPFWVADALGAVAVEGLPRRFGEYRLKRAMRVVEDLERRRGIRPRWASTDRYGVDRFQVFVAKKISTDEPITKSEMTMFADEPFSAEELKRYVKAKRFVAKHRARIEGGREFA</sequence>